<sequence>MRPANLRLPPDPPAPHLPAAVLRQYAADTLTPAERRRVEAHALDCDLCSDALDGYLTAPADATAPVALQELHQRLHTRIAADEREPRRAVAWWSAAAAAVLVLLVAAAALRWWLPAEVPHTSATAPVAASAPAPQAAEPTAPPAATESAPAADAPDVAAAAPAAPVTPPAETTRPAKQQPAYAAVGKPRYRRPAARVQPSAPVAGGTVAEMTDVVASSAPLASDSGTAEAEGVADAAGAAEKKETREEVAPLAKAKHAAAAPLPARRATALAADSAPTAPKAAPTLPGAAPTKGVLPAPLDVVPLPKGGYPAFRRYLSRNLKYTDDARTDRAEGDVKVRFVVDADGVVQYLQVVKSVHPDLDEEALRLVCEGPGWYPGVVNGKRAPRTVEISVPFRMPLR</sequence>
<evidence type="ECO:0000259" key="12">
    <source>
        <dbReference type="PROSITE" id="PS52015"/>
    </source>
</evidence>
<dbReference type="Pfam" id="PF03544">
    <property type="entry name" value="TonB_C"/>
    <property type="match status" value="1"/>
</dbReference>
<evidence type="ECO:0000256" key="3">
    <source>
        <dbReference type="ARBA" id="ARBA00022448"/>
    </source>
</evidence>
<dbReference type="Gene3D" id="3.30.1150.10">
    <property type="match status" value="1"/>
</dbReference>
<dbReference type="EMBL" id="VTWU01000003">
    <property type="protein sequence ID" value="KAA9333085.1"/>
    <property type="molecule type" value="Genomic_DNA"/>
</dbReference>
<evidence type="ECO:0000256" key="10">
    <source>
        <dbReference type="SAM" id="MobiDB-lite"/>
    </source>
</evidence>
<comment type="subcellular location">
    <subcellularLocation>
        <location evidence="1">Cell inner membrane</location>
        <topology evidence="1">Single-pass membrane protein</topology>
        <orientation evidence="1">Periplasmic side</orientation>
    </subcellularLocation>
</comment>
<protein>
    <submittedName>
        <fullName evidence="13">TonB family protein</fullName>
    </submittedName>
</protein>
<reference evidence="13 14" key="1">
    <citation type="submission" date="2019-09" db="EMBL/GenBank/DDBJ databases">
        <title>Genome sequence of Hymenobacter sp. M3.</title>
        <authorList>
            <person name="Srinivasan S."/>
        </authorList>
    </citation>
    <scope>NUCLEOTIDE SEQUENCE [LARGE SCALE GENOMIC DNA]</scope>
    <source>
        <strain evidence="13 14">M3</strain>
    </source>
</reference>
<evidence type="ECO:0000256" key="11">
    <source>
        <dbReference type="SAM" id="Phobius"/>
    </source>
</evidence>
<keyword evidence="6 11" id="KW-0812">Transmembrane</keyword>
<name>A0A7L5A340_9BACT</name>
<comment type="similarity">
    <text evidence="2">Belongs to the TonB family.</text>
</comment>
<organism evidence="13 14">
    <name type="scientific">Hymenobacter busanensis</name>
    <dbReference type="NCBI Taxonomy" id="2607656"/>
    <lineage>
        <taxon>Bacteria</taxon>
        <taxon>Pseudomonadati</taxon>
        <taxon>Bacteroidota</taxon>
        <taxon>Cytophagia</taxon>
        <taxon>Cytophagales</taxon>
        <taxon>Hymenobacteraceae</taxon>
        <taxon>Hymenobacter</taxon>
    </lineage>
</organism>
<dbReference type="NCBIfam" id="TIGR01352">
    <property type="entry name" value="tonB_Cterm"/>
    <property type="match status" value="1"/>
</dbReference>
<feature type="region of interest" description="Disordered" evidence="10">
    <location>
        <begin position="219"/>
        <end position="245"/>
    </location>
</feature>
<dbReference type="RefSeq" id="WP_151078506.1">
    <property type="nucleotide sequence ID" value="NZ_CP047647.1"/>
</dbReference>
<dbReference type="GO" id="GO:0015031">
    <property type="term" value="P:protein transport"/>
    <property type="evidence" value="ECO:0007669"/>
    <property type="project" value="UniProtKB-KW"/>
</dbReference>
<evidence type="ECO:0000256" key="2">
    <source>
        <dbReference type="ARBA" id="ARBA00006555"/>
    </source>
</evidence>
<feature type="domain" description="TonB C-terminal" evidence="12">
    <location>
        <begin position="308"/>
        <end position="400"/>
    </location>
</feature>
<keyword evidence="14" id="KW-1185">Reference proteome</keyword>
<keyword evidence="8 11" id="KW-1133">Transmembrane helix</keyword>
<comment type="caution">
    <text evidence="13">The sequence shown here is derived from an EMBL/GenBank/DDBJ whole genome shotgun (WGS) entry which is preliminary data.</text>
</comment>
<gene>
    <name evidence="13" type="ORF">F0P96_08875</name>
</gene>
<evidence type="ECO:0000256" key="7">
    <source>
        <dbReference type="ARBA" id="ARBA00022927"/>
    </source>
</evidence>
<dbReference type="InterPro" id="IPR006260">
    <property type="entry name" value="TonB/TolA_C"/>
</dbReference>
<feature type="compositionally biased region" description="Low complexity" evidence="10">
    <location>
        <begin position="228"/>
        <end position="239"/>
    </location>
</feature>
<dbReference type="Proteomes" id="UP000326380">
    <property type="component" value="Unassembled WGS sequence"/>
</dbReference>
<evidence type="ECO:0000256" key="4">
    <source>
        <dbReference type="ARBA" id="ARBA00022475"/>
    </source>
</evidence>
<evidence type="ECO:0000256" key="5">
    <source>
        <dbReference type="ARBA" id="ARBA00022519"/>
    </source>
</evidence>
<feature type="transmembrane region" description="Helical" evidence="11">
    <location>
        <begin position="90"/>
        <end position="114"/>
    </location>
</feature>
<keyword evidence="4" id="KW-1003">Cell membrane</keyword>
<keyword evidence="5" id="KW-0997">Cell inner membrane</keyword>
<evidence type="ECO:0000256" key="8">
    <source>
        <dbReference type="ARBA" id="ARBA00022989"/>
    </source>
</evidence>
<dbReference type="SUPFAM" id="SSF74653">
    <property type="entry name" value="TolA/TonB C-terminal domain"/>
    <property type="match status" value="1"/>
</dbReference>
<dbReference type="PROSITE" id="PS52015">
    <property type="entry name" value="TONB_CTD"/>
    <property type="match status" value="1"/>
</dbReference>
<feature type="compositionally biased region" description="Low complexity" evidence="10">
    <location>
        <begin position="127"/>
        <end position="176"/>
    </location>
</feature>
<evidence type="ECO:0000313" key="13">
    <source>
        <dbReference type="EMBL" id="KAA9333085.1"/>
    </source>
</evidence>
<dbReference type="AlphaFoldDB" id="A0A7L5A340"/>
<dbReference type="InterPro" id="IPR051045">
    <property type="entry name" value="TonB-dependent_transducer"/>
</dbReference>
<dbReference type="InterPro" id="IPR037682">
    <property type="entry name" value="TonB_C"/>
</dbReference>
<keyword evidence="3" id="KW-0813">Transport</keyword>
<dbReference type="GO" id="GO:0055085">
    <property type="term" value="P:transmembrane transport"/>
    <property type="evidence" value="ECO:0007669"/>
    <property type="project" value="InterPro"/>
</dbReference>
<feature type="region of interest" description="Disordered" evidence="10">
    <location>
        <begin position="127"/>
        <end position="204"/>
    </location>
</feature>
<evidence type="ECO:0000256" key="6">
    <source>
        <dbReference type="ARBA" id="ARBA00022692"/>
    </source>
</evidence>
<dbReference type="PANTHER" id="PTHR33446">
    <property type="entry name" value="PROTEIN TONB-RELATED"/>
    <property type="match status" value="1"/>
</dbReference>
<accession>A0A7L5A340</accession>
<evidence type="ECO:0000313" key="14">
    <source>
        <dbReference type="Proteomes" id="UP000326380"/>
    </source>
</evidence>
<evidence type="ECO:0000256" key="9">
    <source>
        <dbReference type="ARBA" id="ARBA00023136"/>
    </source>
</evidence>
<keyword evidence="7" id="KW-0653">Protein transport</keyword>
<keyword evidence="9 11" id="KW-0472">Membrane</keyword>
<proteinExistence type="inferred from homology"/>
<dbReference type="GO" id="GO:0005886">
    <property type="term" value="C:plasma membrane"/>
    <property type="evidence" value="ECO:0007669"/>
    <property type="project" value="UniProtKB-SubCell"/>
</dbReference>
<evidence type="ECO:0000256" key="1">
    <source>
        <dbReference type="ARBA" id="ARBA00004383"/>
    </source>
</evidence>